<proteinExistence type="predicted"/>
<reference evidence="1 2" key="1">
    <citation type="journal article" date="2014" name="Genome Announc.">
        <title>Genome Sequence of Yersinia similis Y228T, a Member of the Yersinia pseudotuberculosis Complex.</title>
        <authorList>
            <person name="Sprague L.D."/>
            <person name="Neubauer H."/>
        </authorList>
    </citation>
    <scope>NUCLEOTIDE SEQUENCE [LARGE SCALE GENOMIC DNA]</scope>
    <source>
        <strain evidence="1 2">228</strain>
    </source>
</reference>
<dbReference type="GeneID" id="96666529"/>
<gene>
    <name evidence="1" type="ORF">BF17_07310</name>
</gene>
<protein>
    <submittedName>
        <fullName evidence="1">Aldehyde dehydrogenase</fullName>
    </submittedName>
</protein>
<accession>A0ABN4CMF6</accession>
<dbReference type="RefSeq" id="WP_174407866.1">
    <property type="nucleotide sequence ID" value="NZ_CGBP01000020.1"/>
</dbReference>
<keyword evidence="2" id="KW-1185">Reference proteome</keyword>
<sequence length="233" mass="26318">MNQMTTHPITSALESFKAAKAQHLKNVQAYDEIITSIARSQKKQREAETQSQQADGSWRKLFRSLRGEITDELQTEHIRRISQRELAQEFGHLIEELELDKSEAILKLCVSAKPYETTHRAALMAYADMEIVAALRTLSSELIRAVKIKMVVNDVYGNESPERALGMLIAKATGAAALYPLNMEKETVLAELTLQRPQPDYVDSILYNSPLKRGQLGQRIRDKRAKLNPTGEQ</sequence>
<name>A0ABN4CMF6_9GAMM</name>
<dbReference type="EMBL" id="CP007230">
    <property type="protein sequence ID" value="AHK19142.1"/>
    <property type="molecule type" value="Genomic_DNA"/>
</dbReference>
<organism evidence="1 2">
    <name type="scientific">Yersinia similis</name>
    <dbReference type="NCBI Taxonomy" id="367190"/>
    <lineage>
        <taxon>Bacteria</taxon>
        <taxon>Pseudomonadati</taxon>
        <taxon>Pseudomonadota</taxon>
        <taxon>Gammaproteobacteria</taxon>
        <taxon>Enterobacterales</taxon>
        <taxon>Yersiniaceae</taxon>
        <taxon>Yersinia</taxon>
    </lineage>
</organism>
<evidence type="ECO:0000313" key="2">
    <source>
        <dbReference type="Proteomes" id="UP000019439"/>
    </source>
</evidence>
<evidence type="ECO:0000313" key="1">
    <source>
        <dbReference type="EMBL" id="AHK19142.1"/>
    </source>
</evidence>
<dbReference type="Proteomes" id="UP000019439">
    <property type="component" value="Chromosome"/>
</dbReference>